<reference evidence="1 2" key="1">
    <citation type="submission" date="2016-10" db="EMBL/GenBank/DDBJ databases">
        <authorList>
            <person name="de Groot N.N."/>
        </authorList>
    </citation>
    <scope>NUCLEOTIDE SEQUENCE [LARGE SCALE GENOMIC DNA]</scope>
    <source>
        <strain evidence="1">1</strain>
    </source>
</reference>
<dbReference type="Proteomes" id="UP000198729">
    <property type="component" value="Unassembled WGS sequence"/>
</dbReference>
<dbReference type="RefSeq" id="WP_176753891.1">
    <property type="nucleotide sequence ID" value="NZ_FMWO01000048.1"/>
</dbReference>
<gene>
    <name evidence="1" type="ORF">NSMM_400237</name>
</gene>
<keyword evidence="2" id="KW-1185">Reference proteome</keyword>
<proteinExistence type="predicted"/>
<evidence type="ECO:0000313" key="2">
    <source>
        <dbReference type="Proteomes" id="UP000198729"/>
    </source>
</evidence>
<dbReference type="STRING" id="51642.NSMM_400237"/>
<evidence type="ECO:0000313" key="1">
    <source>
        <dbReference type="EMBL" id="SCZ85759.1"/>
    </source>
</evidence>
<name>A0A1G5SH97_9PROT</name>
<dbReference type="AlphaFoldDB" id="A0A1G5SH97"/>
<dbReference type="EMBL" id="FMWO01000048">
    <property type="protein sequence ID" value="SCZ85759.1"/>
    <property type="molecule type" value="Genomic_DNA"/>
</dbReference>
<sequence length="47" mass="5521">MAGYVDEVVIPYDRDPDPVLIDHYGLDTAQRIAEQPPRYRFARRIEC</sequence>
<organism evidence="1 2">
    <name type="scientific">Nitrosomonas mobilis</name>
    <dbReference type="NCBI Taxonomy" id="51642"/>
    <lineage>
        <taxon>Bacteria</taxon>
        <taxon>Pseudomonadati</taxon>
        <taxon>Pseudomonadota</taxon>
        <taxon>Betaproteobacteria</taxon>
        <taxon>Nitrosomonadales</taxon>
        <taxon>Nitrosomonadaceae</taxon>
        <taxon>Nitrosomonas</taxon>
    </lineage>
</organism>
<protein>
    <submittedName>
        <fullName evidence="1">Uncharacterized protein</fullName>
    </submittedName>
</protein>
<accession>A0A1G5SH97</accession>